<reference evidence="13 14" key="1">
    <citation type="submission" date="2024-04" db="EMBL/GenBank/DDBJ databases">
        <title>Complete genome sequence of Fusarium acuminatum.</title>
        <authorList>
            <person name="Lan B."/>
        </authorList>
    </citation>
    <scope>NUCLEOTIDE SEQUENCE [LARGE SCALE GENOMIC DNA]</scope>
    <source>
        <strain evidence="13">1A</strain>
    </source>
</reference>
<dbReference type="SUPFAM" id="SSF52440">
    <property type="entry name" value="PreATP-grasp domain"/>
    <property type="match status" value="1"/>
</dbReference>
<dbReference type="InterPro" id="IPR020559">
    <property type="entry name" value="PRibGlycinamide_synth_CS"/>
</dbReference>
<organism evidence="13 14">
    <name type="scientific">Fusarium acuminatum</name>
    <dbReference type="NCBI Taxonomy" id="5515"/>
    <lineage>
        <taxon>Eukaryota</taxon>
        <taxon>Fungi</taxon>
        <taxon>Dikarya</taxon>
        <taxon>Ascomycota</taxon>
        <taxon>Pezizomycotina</taxon>
        <taxon>Sordariomycetes</taxon>
        <taxon>Hypocreomycetidae</taxon>
        <taxon>Hypocreales</taxon>
        <taxon>Nectriaceae</taxon>
        <taxon>Fusarium</taxon>
        <taxon>Fusarium tricinctum species complex</taxon>
    </lineage>
</organism>
<evidence type="ECO:0000256" key="6">
    <source>
        <dbReference type="ARBA" id="ARBA00022840"/>
    </source>
</evidence>
<accession>A0ABZ2X4I6</accession>
<keyword evidence="5" id="KW-0658">Purine biosynthesis</keyword>
<evidence type="ECO:0000256" key="2">
    <source>
        <dbReference type="ARBA" id="ARBA00013255"/>
    </source>
</evidence>
<dbReference type="InterPro" id="IPR016185">
    <property type="entry name" value="PreATP-grasp_dom_sf"/>
</dbReference>
<dbReference type="InterPro" id="IPR011054">
    <property type="entry name" value="Rudment_hybrid_motif"/>
</dbReference>
<comment type="pathway">
    <text evidence="1">Purine metabolism; IMP biosynthesis via de novo pathway; N(1)-(5-phospho-D-ribosyl)glycinamide from 5-phospho-alpha-D-ribose 1-diphosphate: step 2/2.</text>
</comment>
<evidence type="ECO:0000259" key="12">
    <source>
        <dbReference type="PROSITE" id="PS50975"/>
    </source>
</evidence>
<dbReference type="Gene3D" id="3.30.1490.20">
    <property type="entry name" value="ATP-grasp fold, A domain"/>
    <property type="match status" value="1"/>
</dbReference>
<dbReference type="InterPro" id="IPR020560">
    <property type="entry name" value="PRibGlycinamide_synth_C-dom"/>
</dbReference>
<dbReference type="InterPro" id="IPR011761">
    <property type="entry name" value="ATP-grasp"/>
</dbReference>
<dbReference type="SUPFAM" id="SSF56059">
    <property type="entry name" value="Glutathione synthetase ATP-binding domain-like"/>
    <property type="match status" value="1"/>
</dbReference>
<comment type="catalytic activity">
    <reaction evidence="10">
        <text>2-formamido-N(1)-(5-O-phospho-beta-D-ribosyl)acetamidine + ATP = 5-amino-1-(5-phospho-beta-D-ribosyl)imidazole + ADP + phosphate + H(+)</text>
        <dbReference type="Rhea" id="RHEA:23032"/>
        <dbReference type="ChEBI" id="CHEBI:15378"/>
        <dbReference type="ChEBI" id="CHEBI:30616"/>
        <dbReference type="ChEBI" id="CHEBI:43474"/>
        <dbReference type="ChEBI" id="CHEBI:137981"/>
        <dbReference type="ChEBI" id="CHEBI:147287"/>
        <dbReference type="ChEBI" id="CHEBI:456216"/>
        <dbReference type="EC" id="6.3.3.1"/>
    </reaction>
</comment>
<feature type="domain" description="ATP-grasp" evidence="12">
    <location>
        <begin position="124"/>
        <end position="336"/>
    </location>
</feature>
<evidence type="ECO:0000313" key="14">
    <source>
        <dbReference type="Proteomes" id="UP001489902"/>
    </source>
</evidence>
<dbReference type="InterPro" id="IPR000115">
    <property type="entry name" value="PRibGlycinamide_synth"/>
</dbReference>
<dbReference type="Pfam" id="PF01071">
    <property type="entry name" value="GARS_A"/>
    <property type="match status" value="1"/>
</dbReference>
<dbReference type="InterPro" id="IPR020561">
    <property type="entry name" value="PRibGlycinamid_synth_ATP-grasp"/>
</dbReference>
<dbReference type="EMBL" id="CP151264">
    <property type="protein sequence ID" value="WZH48004.1"/>
    <property type="molecule type" value="Genomic_DNA"/>
</dbReference>
<protein>
    <recommendedName>
        <fullName evidence="2">phosphoribosylamine--glycine ligase</fullName>
        <ecNumber evidence="2">6.3.4.13</ecNumber>
    </recommendedName>
    <alternativeName>
        <fullName evidence="8">Glycinamide ribonucleotide synthetase</fullName>
    </alternativeName>
    <alternativeName>
        <fullName evidence="9">Phosphoribosylglycinamide synthetase</fullName>
    </alternativeName>
</protein>
<dbReference type="PANTHER" id="PTHR43472:SF1">
    <property type="entry name" value="PHOSPHORIBOSYLAMINE--GLYCINE LIGASE, CHLOROPLASTIC"/>
    <property type="match status" value="1"/>
</dbReference>
<evidence type="ECO:0000256" key="1">
    <source>
        <dbReference type="ARBA" id="ARBA00005174"/>
    </source>
</evidence>
<evidence type="ECO:0000256" key="4">
    <source>
        <dbReference type="ARBA" id="ARBA00022741"/>
    </source>
</evidence>
<dbReference type="HAMAP" id="MF_00138">
    <property type="entry name" value="GARS"/>
    <property type="match status" value="1"/>
</dbReference>
<evidence type="ECO:0000256" key="10">
    <source>
        <dbReference type="ARBA" id="ARBA00049057"/>
    </source>
</evidence>
<gene>
    <name evidence="13" type="ORF">QYS62_009168</name>
</gene>
<dbReference type="NCBIfam" id="TIGR00877">
    <property type="entry name" value="purD"/>
    <property type="match status" value="1"/>
</dbReference>
<dbReference type="InterPro" id="IPR020562">
    <property type="entry name" value="PRibGlycinamide_synth_N"/>
</dbReference>
<dbReference type="Gene3D" id="3.40.50.20">
    <property type="match status" value="1"/>
</dbReference>
<dbReference type="PROSITE" id="PS00184">
    <property type="entry name" value="GARS"/>
    <property type="match status" value="1"/>
</dbReference>
<dbReference type="PROSITE" id="PS50975">
    <property type="entry name" value="ATP_GRASP"/>
    <property type="match status" value="1"/>
</dbReference>
<comment type="similarity">
    <text evidence="7">Belongs to the GARS family.</text>
</comment>
<evidence type="ECO:0000256" key="5">
    <source>
        <dbReference type="ARBA" id="ARBA00022755"/>
    </source>
</evidence>
<dbReference type="PANTHER" id="PTHR43472">
    <property type="entry name" value="PHOSPHORIBOSYLAMINE--GLYCINE LIGASE"/>
    <property type="match status" value="1"/>
</dbReference>
<evidence type="ECO:0000256" key="3">
    <source>
        <dbReference type="ARBA" id="ARBA00022598"/>
    </source>
</evidence>
<evidence type="ECO:0000256" key="11">
    <source>
        <dbReference type="PROSITE-ProRule" id="PRU00409"/>
    </source>
</evidence>
<evidence type="ECO:0000313" key="13">
    <source>
        <dbReference type="EMBL" id="WZH48004.1"/>
    </source>
</evidence>
<evidence type="ECO:0000256" key="9">
    <source>
        <dbReference type="ARBA" id="ARBA00042864"/>
    </source>
</evidence>
<dbReference type="InterPro" id="IPR037123">
    <property type="entry name" value="PRibGlycinamide_synth_C_sf"/>
</dbReference>
<keyword evidence="6 11" id="KW-0067">ATP-binding</keyword>
<dbReference type="Proteomes" id="UP001489902">
    <property type="component" value="Chromosome 5"/>
</dbReference>
<dbReference type="Gene3D" id="3.30.470.20">
    <property type="entry name" value="ATP-grasp fold, B domain"/>
    <property type="match status" value="1"/>
</dbReference>
<keyword evidence="4 11" id="KW-0547">Nucleotide-binding</keyword>
<evidence type="ECO:0000256" key="7">
    <source>
        <dbReference type="ARBA" id="ARBA00038345"/>
    </source>
</evidence>
<proteinExistence type="inferred from homology"/>
<name>A0ABZ2X4I6_9HYPO</name>
<dbReference type="InterPro" id="IPR013815">
    <property type="entry name" value="ATP_grasp_subdomain_1"/>
</dbReference>
<sequence>MASELPDHSLTVLVIGKGGREHALAWKLSHGRSVQQVFVFPGNAGTQNIEAKDNTVAVSNITQEISNNHELAQHAKELGVGLVVVGPGDDVVNGIEECFREVGIPCFAPSRKAAELEGSKVLAKEFMEKWGIPTANYISTASLPAAQAYVRCMFTDNNHRVVIKANGLAAGKGVMLPETKEQALDDLSSIMGDGKFSTPGTPVVVEEHMRGYEVSVLTFSDGKTFFSLPPGHNHKRALESNMGLNTRGMGIYSPVRMVTQEVFRQIDNCILKPTFDAMGKEGRPFQGLLFTTVMVTDHGPKVIGYNVRFGDPEAQTSMLLMDEDTDLANILLSCTNGTLEQTEDTIKIKPGFACNVVIASGGYPVKHETGKTVTLKTPPEGVVIFHAGTRSDEKDGSLKTAGGRVFSVAAYAGTLEEARSKAYLGVGCVSFEPMAYRKDIAIGGLPIQGAKITSDHPVFQVHHET</sequence>
<evidence type="ECO:0000256" key="8">
    <source>
        <dbReference type="ARBA" id="ARBA00042242"/>
    </source>
</evidence>
<dbReference type="SMART" id="SM01210">
    <property type="entry name" value="GARS_C"/>
    <property type="match status" value="1"/>
</dbReference>
<keyword evidence="14" id="KW-1185">Reference proteome</keyword>
<dbReference type="Gene3D" id="3.90.600.10">
    <property type="entry name" value="Phosphoribosylglycinamide synthetase, C-terminal domain"/>
    <property type="match status" value="1"/>
</dbReference>
<dbReference type="EC" id="6.3.4.13" evidence="2"/>
<dbReference type="Pfam" id="PF02844">
    <property type="entry name" value="GARS_N"/>
    <property type="match status" value="1"/>
</dbReference>
<keyword evidence="3" id="KW-0436">Ligase</keyword>
<dbReference type="Pfam" id="PF02843">
    <property type="entry name" value="GARS_C"/>
    <property type="match status" value="1"/>
</dbReference>
<dbReference type="SMART" id="SM01209">
    <property type="entry name" value="GARS_A"/>
    <property type="match status" value="1"/>
</dbReference>
<dbReference type="SUPFAM" id="SSF51246">
    <property type="entry name" value="Rudiment single hybrid motif"/>
    <property type="match status" value="1"/>
</dbReference>